<dbReference type="PANTHER" id="PTHR10458:SF22">
    <property type="entry name" value="PEPTIDE DEFORMYLASE"/>
    <property type="match status" value="1"/>
</dbReference>
<dbReference type="GO" id="GO:0042586">
    <property type="term" value="F:peptide deformylase activity"/>
    <property type="evidence" value="ECO:0007669"/>
    <property type="project" value="InterPro"/>
</dbReference>
<comment type="caution">
    <text evidence="2">The sequence shown here is derived from an EMBL/GenBank/DDBJ whole genome shotgun (WGS) entry which is preliminary data.</text>
</comment>
<dbReference type="Pfam" id="PF02810">
    <property type="entry name" value="SEC-C"/>
    <property type="match status" value="1"/>
</dbReference>
<dbReference type="AlphaFoldDB" id="A0A0F9I429"/>
<organism evidence="2">
    <name type="scientific">marine sediment metagenome</name>
    <dbReference type="NCBI Taxonomy" id="412755"/>
    <lineage>
        <taxon>unclassified sequences</taxon>
        <taxon>metagenomes</taxon>
        <taxon>ecological metagenomes</taxon>
    </lineage>
</organism>
<proteinExistence type="inferred from homology"/>
<protein>
    <recommendedName>
        <fullName evidence="3">Peptide deformylase</fullName>
    </recommendedName>
</protein>
<name>A0A0F9I429_9ZZZZ</name>
<dbReference type="SUPFAM" id="SSF103642">
    <property type="entry name" value="Sec-C motif"/>
    <property type="match status" value="1"/>
</dbReference>
<dbReference type="Pfam" id="PF01327">
    <property type="entry name" value="Pep_deformylase"/>
    <property type="match status" value="1"/>
</dbReference>
<accession>A0A0F9I429</accession>
<dbReference type="EMBL" id="LAZR01020524">
    <property type="protein sequence ID" value="KKL88585.1"/>
    <property type="molecule type" value="Genomic_DNA"/>
</dbReference>
<dbReference type="InterPro" id="IPR036821">
    <property type="entry name" value="Peptide_deformylase_sf"/>
</dbReference>
<dbReference type="PRINTS" id="PR01576">
    <property type="entry name" value="PDEFORMYLASE"/>
</dbReference>
<dbReference type="InterPro" id="IPR004027">
    <property type="entry name" value="SEC_C_motif"/>
</dbReference>
<dbReference type="Gene3D" id="3.90.45.10">
    <property type="entry name" value="Peptide deformylase"/>
    <property type="match status" value="1"/>
</dbReference>
<comment type="similarity">
    <text evidence="1">Belongs to the polypeptide deformylase family.</text>
</comment>
<dbReference type="InterPro" id="IPR023635">
    <property type="entry name" value="Peptide_deformylase"/>
</dbReference>
<feature type="non-terminal residue" evidence="2">
    <location>
        <position position="1"/>
    </location>
</feature>
<gene>
    <name evidence="2" type="ORF">LCGC14_1923260</name>
</gene>
<dbReference type="SUPFAM" id="SSF56420">
    <property type="entry name" value="Peptide deformylase"/>
    <property type="match status" value="1"/>
</dbReference>
<dbReference type="PANTHER" id="PTHR10458">
    <property type="entry name" value="PEPTIDE DEFORMYLASE"/>
    <property type="match status" value="1"/>
</dbReference>
<evidence type="ECO:0008006" key="3">
    <source>
        <dbReference type="Google" id="ProtNLM"/>
    </source>
</evidence>
<sequence length="142" mass="16343">IIIKLEDELSKSKTGIGLAAPQIGIQKRVCIIRCRNFKIDLVNPIIIKKYDLFEFYNEGCLSFKNDLINTKRFNEIVMQDSFHPAGIIFTGVESVIVQHEIGHLYGEIMYDLQIKIPARNEKCWCNNGKKYKLCHLGKIIKS</sequence>
<evidence type="ECO:0000256" key="1">
    <source>
        <dbReference type="ARBA" id="ARBA00010759"/>
    </source>
</evidence>
<reference evidence="2" key="1">
    <citation type="journal article" date="2015" name="Nature">
        <title>Complex archaea that bridge the gap between prokaryotes and eukaryotes.</title>
        <authorList>
            <person name="Spang A."/>
            <person name="Saw J.H."/>
            <person name="Jorgensen S.L."/>
            <person name="Zaremba-Niedzwiedzka K."/>
            <person name="Martijn J."/>
            <person name="Lind A.E."/>
            <person name="van Eijk R."/>
            <person name="Schleper C."/>
            <person name="Guy L."/>
            <person name="Ettema T.J."/>
        </authorList>
    </citation>
    <scope>NUCLEOTIDE SEQUENCE</scope>
</reference>
<evidence type="ECO:0000313" key="2">
    <source>
        <dbReference type="EMBL" id="KKL88585.1"/>
    </source>
</evidence>